<feature type="region of interest" description="Disordered" evidence="1">
    <location>
        <begin position="115"/>
        <end position="145"/>
    </location>
</feature>
<evidence type="ECO:0000256" key="1">
    <source>
        <dbReference type="SAM" id="MobiDB-lite"/>
    </source>
</evidence>
<dbReference type="RefSeq" id="WP_252798983.1">
    <property type="nucleotide sequence ID" value="NZ_BAAABM010000066.1"/>
</dbReference>
<dbReference type="PROSITE" id="PS51257">
    <property type="entry name" value="PROKAR_LIPOPROTEIN"/>
    <property type="match status" value="1"/>
</dbReference>
<comment type="caution">
    <text evidence="3">The sequence shown here is derived from an EMBL/GenBank/DDBJ whole genome shotgun (WGS) entry which is preliminary data.</text>
</comment>
<evidence type="ECO:0008006" key="5">
    <source>
        <dbReference type="Google" id="ProtNLM"/>
    </source>
</evidence>
<feature type="signal peptide" evidence="2">
    <location>
        <begin position="1"/>
        <end position="31"/>
    </location>
</feature>
<feature type="compositionally biased region" description="Basic and acidic residues" evidence="1">
    <location>
        <begin position="90"/>
        <end position="108"/>
    </location>
</feature>
<feature type="region of interest" description="Disordered" evidence="1">
    <location>
        <begin position="89"/>
        <end position="108"/>
    </location>
</feature>
<evidence type="ECO:0000313" key="3">
    <source>
        <dbReference type="EMBL" id="GAA0365789.1"/>
    </source>
</evidence>
<keyword evidence="4" id="KW-1185">Reference proteome</keyword>
<name>A0ABP3HEG5_9ACTN</name>
<organism evidence="3 4">
    <name type="scientific">Actinoallomurus spadix</name>
    <dbReference type="NCBI Taxonomy" id="79912"/>
    <lineage>
        <taxon>Bacteria</taxon>
        <taxon>Bacillati</taxon>
        <taxon>Actinomycetota</taxon>
        <taxon>Actinomycetes</taxon>
        <taxon>Streptosporangiales</taxon>
        <taxon>Thermomonosporaceae</taxon>
        <taxon>Actinoallomurus</taxon>
    </lineage>
</organism>
<reference evidence="4" key="1">
    <citation type="journal article" date="2019" name="Int. J. Syst. Evol. Microbiol.">
        <title>The Global Catalogue of Microorganisms (GCM) 10K type strain sequencing project: providing services to taxonomists for standard genome sequencing and annotation.</title>
        <authorList>
            <consortium name="The Broad Institute Genomics Platform"/>
            <consortium name="The Broad Institute Genome Sequencing Center for Infectious Disease"/>
            <person name="Wu L."/>
            <person name="Ma J."/>
        </authorList>
    </citation>
    <scope>NUCLEOTIDE SEQUENCE [LARGE SCALE GENOMIC DNA]</scope>
    <source>
        <strain evidence="4">JCM 3146</strain>
    </source>
</reference>
<evidence type="ECO:0000313" key="4">
    <source>
        <dbReference type="Proteomes" id="UP001501822"/>
    </source>
</evidence>
<sequence>MLKAVRIHRRTVVMLPFLGVSAALLTGCAHAKEPYVTTCPSPRVVFVIGSKRIAASHCSDEYITQATETVHVGQRIKVVARAGEALPSSDDQRVLREVSRSSDRRTAEYEALRPGSAGLDIHYGPPCPDSVGTDQTPSPRSPGTDLCVLLPVRVVPAN</sequence>
<keyword evidence="2" id="KW-0732">Signal</keyword>
<dbReference type="Proteomes" id="UP001501822">
    <property type="component" value="Unassembled WGS sequence"/>
</dbReference>
<dbReference type="EMBL" id="BAAABM010000066">
    <property type="protein sequence ID" value="GAA0365789.1"/>
    <property type="molecule type" value="Genomic_DNA"/>
</dbReference>
<protein>
    <recommendedName>
        <fullName evidence="5">Lipoprotein</fullName>
    </recommendedName>
</protein>
<evidence type="ECO:0000256" key="2">
    <source>
        <dbReference type="SAM" id="SignalP"/>
    </source>
</evidence>
<proteinExistence type="predicted"/>
<accession>A0ABP3HEG5</accession>
<feature type="chain" id="PRO_5045354301" description="Lipoprotein" evidence="2">
    <location>
        <begin position="32"/>
        <end position="158"/>
    </location>
</feature>
<gene>
    <name evidence="3" type="ORF">GCM10010151_64650</name>
</gene>